<feature type="region of interest" description="Disordered" evidence="1">
    <location>
        <begin position="1214"/>
        <end position="1312"/>
    </location>
</feature>
<feature type="compositionally biased region" description="Basic and acidic residues" evidence="1">
    <location>
        <begin position="762"/>
        <end position="779"/>
    </location>
</feature>
<feature type="region of interest" description="Disordered" evidence="1">
    <location>
        <begin position="631"/>
        <end position="659"/>
    </location>
</feature>
<feature type="compositionally biased region" description="Basic and acidic residues" evidence="1">
    <location>
        <begin position="1033"/>
        <end position="1050"/>
    </location>
</feature>
<dbReference type="OrthoDB" id="1928292at2759"/>
<feature type="compositionally biased region" description="Basic residues" evidence="1">
    <location>
        <begin position="468"/>
        <end position="479"/>
    </location>
</feature>
<comment type="caution">
    <text evidence="2">The sequence shown here is derived from an EMBL/GenBank/DDBJ whole genome shotgun (WGS) entry which is preliminary data.</text>
</comment>
<feature type="region of interest" description="Disordered" evidence="1">
    <location>
        <begin position="532"/>
        <end position="604"/>
    </location>
</feature>
<dbReference type="EMBL" id="JXTC01000048">
    <property type="protein sequence ID" value="PON94790.1"/>
    <property type="molecule type" value="Genomic_DNA"/>
</dbReference>
<dbReference type="InParanoid" id="A0A2P5FAH6"/>
<feature type="region of interest" description="Disordered" evidence="1">
    <location>
        <begin position="267"/>
        <end position="304"/>
    </location>
</feature>
<feature type="region of interest" description="Disordered" evidence="1">
    <location>
        <begin position="826"/>
        <end position="1055"/>
    </location>
</feature>
<dbReference type="FunCoup" id="A0A2P5FAH6">
    <property type="interactions" value="1506"/>
</dbReference>
<evidence type="ECO:0000313" key="3">
    <source>
        <dbReference type="Proteomes" id="UP000237000"/>
    </source>
</evidence>
<dbReference type="STRING" id="63057.A0A2P5FAH6"/>
<feature type="compositionally biased region" description="Polar residues" evidence="1">
    <location>
        <begin position="948"/>
        <end position="966"/>
    </location>
</feature>
<dbReference type="PANTHER" id="PTHR31008:SF2">
    <property type="entry name" value="COP1-INTERACTING PROTEIN-LIKE PROTEIN"/>
    <property type="match status" value="1"/>
</dbReference>
<keyword evidence="3" id="KW-1185">Reference proteome</keyword>
<feature type="region of interest" description="Disordered" evidence="1">
    <location>
        <begin position="352"/>
        <end position="502"/>
    </location>
</feature>
<gene>
    <name evidence="2" type="ORF">TorRG33x02_093030</name>
</gene>
<accession>A0A2P5FAH6</accession>
<dbReference type="Proteomes" id="UP000237000">
    <property type="component" value="Unassembled WGS sequence"/>
</dbReference>
<feature type="region of interest" description="Disordered" evidence="1">
    <location>
        <begin position="739"/>
        <end position="799"/>
    </location>
</feature>
<name>A0A2P5FAH6_TREOI</name>
<feature type="compositionally biased region" description="Basic residues" evidence="1">
    <location>
        <begin position="1223"/>
        <end position="1235"/>
    </location>
</feature>
<organism evidence="2 3">
    <name type="scientific">Trema orientale</name>
    <name type="common">Charcoal tree</name>
    <name type="synonym">Celtis orientalis</name>
    <dbReference type="NCBI Taxonomy" id="63057"/>
    <lineage>
        <taxon>Eukaryota</taxon>
        <taxon>Viridiplantae</taxon>
        <taxon>Streptophyta</taxon>
        <taxon>Embryophyta</taxon>
        <taxon>Tracheophyta</taxon>
        <taxon>Spermatophyta</taxon>
        <taxon>Magnoliopsida</taxon>
        <taxon>eudicotyledons</taxon>
        <taxon>Gunneridae</taxon>
        <taxon>Pentapetalae</taxon>
        <taxon>rosids</taxon>
        <taxon>fabids</taxon>
        <taxon>Rosales</taxon>
        <taxon>Cannabaceae</taxon>
        <taxon>Trema</taxon>
    </lineage>
</organism>
<feature type="compositionally biased region" description="Basic residues" evidence="1">
    <location>
        <begin position="411"/>
        <end position="420"/>
    </location>
</feature>
<feature type="compositionally biased region" description="Polar residues" evidence="1">
    <location>
        <begin position="570"/>
        <end position="580"/>
    </location>
</feature>
<dbReference type="PANTHER" id="PTHR31008">
    <property type="entry name" value="COP1-INTERACTING PROTEIN-RELATED"/>
    <property type="match status" value="1"/>
</dbReference>
<sequence>MKSSIRLDSAVFQLTPTRTRCDLVISANGKTEKIASGLLNPFLAHLKTAQEQMAKGGYSISLEPEPGNDASWFTKGTVERFVRFISTPEVLERVYTLESEILQIEQAIAIQGNSDMVLSTVEENPAKPTESIEGSRTLADFNEEKAIILYKPGVHPPESNGSTAQEGNSKVQLLKVLETRKTVLQKEQGMAFARAVAAGFDIDNISPLMDACKRFKELWKKKHETGQWLEIEAAEAISGRSDFSAMNASGIMLSSVANNHKELREAWPESHAELASESNGKSNCPTGADEKPPPENQLPPGHQEYIQGQFPHQMFPPWPIHSPPGAMPVFQAYPMQGMPYYQNYPGASPFFQPPYPAVEDPRMNPGQRMGQKRHSMDSSNSNIESEIWDIDASRTRSSDDADLEASQSRESRKRGSRSGKKQSGTVVIRNINYITSKGQNYSDAESQSASDSQTDEEDGASALELKHKNSHRSSKKKENHIKSTDKANSTNKEEIASGKEADGGHWQVFQNFLLRDADEDKHAVDQGIFSTENKVHSKRRQSALGEDPLSFGGQDNGEIQNGGAMDVQKISGNMTRMPKTSTDEPMISKRDGLMGGIDGQGDVLSSEINGRRVGYRRTSNEDFMIDRQRQSGFTSSASDPLAVNGFEKNNMDRRSSQNMDDDSYVVTLRSTSLDQVENDNPIHIDSEFPSATKKAENLSNRAGAQANYEPEELSMMPQRGAEIGGVGYDPALDYQMQVQTQGGAPQNKRSKEVATDVNQGSKKSDKGQKSKLLPDDKKKYVGPIRRGKPSKLSPLDEARARAERLRTFKADLQKVKKEKEEAEMKRLEALKMERQKRIAARGANPAQQTRKPVPTKTSPSSCKGTKFSDLEPGSSSPLQRYPVRTSSVGSADSQKTSKSSRLNVGSHSAGNRLSRSVTSLPEPKKEINGVTGETKASMSRIRRLSEPKMSNSHHVSSLKSRSTEPVSKSKSKVSDGSESKKISAIVNYDKSKAATLPELKIRTSKGPEGTQSKLSAKEVTQKGNLTKSSKTSEGAEAKKNNEKFSHHSEADENPVIEKTVVMLECEKPSVPAVHALEESLKVESRQIGNHKTTEKTTVVSDYAAVRAPVSPLMMDTVDGEPTESQIQEKITSNEVAMSDVNKVQPKLSSLDIAEKSYQAPYARVSSFEDPCTENSEYGKAAPVNSEPVATSSVKVHISDARNLKLEKIPETLEKPQVKESSKGFRRLLKFGRKNHTSASGERNSESDNVSVNGSEADDTATNNVVSSEVHTLKNLISQDETPTADATPQKSSRHFSLLSPFRSKTSEKKLST</sequence>
<feature type="compositionally biased region" description="Basic and acidic residues" evidence="1">
    <location>
        <begin position="480"/>
        <end position="502"/>
    </location>
</feature>
<proteinExistence type="predicted"/>
<feature type="compositionally biased region" description="Polar residues" evidence="1">
    <location>
        <begin position="845"/>
        <end position="863"/>
    </location>
</feature>
<feature type="compositionally biased region" description="Polar residues" evidence="1">
    <location>
        <begin position="276"/>
        <end position="285"/>
    </location>
</feature>
<feature type="compositionally biased region" description="Polar residues" evidence="1">
    <location>
        <begin position="1236"/>
        <end position="1290"/>
    </location>
</feature>
<feature type="compositionally biased region" description="Basic and acidic residues" evidence="1">
    <location>
        <begin position="826"/>
        <end position="836"/>
    </location>
</feature>
<evidence type="ECO:0000313" key="2">
    <source>
        <dbReference type="EMBL" id="PON94790.1"/>
    </source>
</evidence>
<feature type="compositionally biased region" description="Polar residues" evidence="1">
    <location>
        <begin position="432"/>
        <end position="441"/>
    </location>
</feature>
<feature type="compositionally biased region" description="Polar residues" evidence="1">
    <location>
        <begin position="1021"/>
        <end position="1032"/>
    </location>
</feature>
<feature type="compositionally biased region" description="Polar residues" evidence="1">
    <location>
        <begin position="873"/>
        <end position="919"/>
    </location>
</feature>
<feature type="compositionally biased region" description="Low complexity" evidence="1">
    <location>
        <begin position="442"/>
        <end position="452"/>
    </location>
</feature>
<reference evidence="3" key="1">
    <citation type="submission" date="2016-06" db="EMBL/GenBank/DDBJ databases">
        <title>Parallel loss of symbiosis genes in relatives of nitrogen-fixing non-legume Parasponia.</title>
        <authorList>
            <person name="Van Velzen R."/>
            <person name="Holmer R."/>
            <person name="Bu F."/>
            <person name="Rutten L."/>
            <person name="Van Zeijl A."/>
            <person name="Liu W."/>
            <person name="Santuari L."/>
            <person name="Cao Q."/>
            <person name="Sharma T."/>
            <person name="Shen D."/>
            <person name="Roswanjaya Y."/>
            <person name="Wardhani T."/>
            <person name="Kalhor M.S."/>
            <person name="Jansen J."/>
            <person name="Van den Hoogen J."/>
            <person name="Gungor B."/>
            <person name="Hartog M."/>
            <person name="Hontelez J."/>
            <person name="Verver J."/>
            <person name="Yang W.-C."/>
            <person name="Schijlen E."/>
            <person name="Repin R."/>
            <person name="Schilthuizen M."/>
            <person name="Schranz E."/>
            <person name="Heidstra R."/>
            <person name="Miyata K."/>
            <person name="Fedorova E."/>
            <person name="Kohlen W."/>
            <person name="Bisseling T."/>
            <person name="Smit S."/>
            <person name="Geurts R."/>
        </authorList>
    </citation>
    <scope>NUCLEOTIDE SEQUENCE [LARGE SCALE GENOMIC DNA]</scope>
    <source>
        <strain evidence="3">cv. RG33-2</strain>
    </source>
</reference>
<evidence type="ECO:0000256" key="1">
    <source>
        <dbReference type="SAM" id="MobiDB-lite"/>
    </source>
</evidence>
<feature type="compositionally biased region" description="Basic and acidic residues" evidence="1">
    <location>
        <begin position="972"/>
        <end position="981"/>
    </location>
</feature>
<protein>
    <submittedName>
        <fullName evidence="2">COP1-interacting protein-like protein</fullName>
    </submittedName>
</protein>